<dbReference type="SUPFAM" id="SSF109604">
    <property type="entry name" value="HD-domain/PDEase-like"/>
    <property type="match status" value="1"/>
</dbReference>
<dbReference type="EMBL" id="CP076129">
    <property type="protein sequence ID" value="QWG10001.1"/>
    <property type="molecule type" value="Genomic_DNA"/>
</dbReference>
<dbReference type="InterPro" id="IPR003607">
    <property type="entry name" value="HD/PDEase_dom"/>
</dbReference>
<dbReference type="Gene3D" id="1.10.3210.10">
    <property type="entry name" value="Hypothetical protein af1432"/>
    <property type="match status" value="1"/>
</dbReference>
<keyword evidence="3" id="KW-1185">Reference proteome</keyword>
<name>A0ABX8H2E7_9BACT</name>
<sequence length="183" mass="21101">MIFKAIQFAADKHSGQFRKGTNIPYMYHLMNVMKVLCDFDCPEHIVTAGILHDVLEDTTTTVEELEENFGKEVTSIVVSDSESNKSLPWKTRKEITIQELKSAPLPALYVAFADKYDNICAIDRDFAVIGETFWNRFNAQKKEQLWYYSSLYAIFSNRLSSRNNQLDHCLNKMGSIIERLMLS</sequence>
<gene>
    <name evidence="2" type="ORF">KM029_20175</name>
</gene>
<dbReference type="PANTHER" id="PTHR46246">
    <property type="entry name" value="GUANOSINE-3',5'-BIS(DIPHOSPHATE) 3'-PYROPHOSPHOHYDROLASE MESH1"/>
    <property type="match status" value="1"/>
</dbReference>
<evidence type="ECO:0000313" key="3">
    <source>
        <dbReference type="Proteomes" id="UP000682802"/>
    </source>
</evidence>
<proteinExistence type="predicted"/>
<dbReference type="RefSeq" id="WP_144076655.1">
    <property type="nucleotide sequence ID" value="NZ_CP076129.1"/>
</dbReference>
<evidence type="ECO:0000259" key="1">
    <source>
        <dbReference type="SMART" id="SM00471"/>
    </source>
</evidence>
<dbReference type="InterPro" id="IPR052194">
    <property type="entry name" value="MESH1"/>
</dbReference>
<accession>A0ABX8H2E7</accession>
<dbReference type="SMART" id="SM00471">
    <property type="entry name" value="HDc"/>
    <property type="match status" value="1"/>
</dbReference>
<reference evidence="2 3" key="1">
    <citation type="submission" date="2021-05" db="EMBL/GenBank/DDBJ databases">
        <title>Comparative genomic studies on the polysaccharide-degrading batcterial strains of the Flammeovirga genus.</title>
        <authorList>
            <person name="Zewei F."/>
            <person name="Zheng Z."/>
            <person name="Yu L."/>
            <person name="Ruyue G."/>
            <person name="Yanhong M."/>
            <person name="Yuanyuan C."/>
            <person name="Jingyan G."/>
            <person name="Wenjun H."/>
        </authorList>
    </citation>
    <scope>NUCLEOTIDE SEQUENCE [LARGE SCALE GENOMIC DNA]</scope>
    <source>
        <strain evidence="2 3">YS10</strain>
    </source>
</reference>
<dbReference type="PANTHER" id="PTHR46246:SF1">
    <property type="entry name" value="GUANOSINE-3',5'-BIS(DIPHOSPHATE) 3'-PYROPHOSPHOHYDROLASE MESH1"/>
    <property type="match status" value="1"/>
</dbReference>
<feature type="domain" description="HD/PDEase" evidence="1">
    <location>
        <begin position="21"/>
        <end position="128"/>
    </location>
</feature>
<protein>
    <submittedName>
        <fullName evidence="2">HD domain-containing protein</fullName>
    </submittedName>
</protein>
<organism evidence="2 3">
    <name type="scientific">Flammeovirga kamogawensis</name>
    <dbReference type="NCBI Taxonomy" id="373891"/>
    <lineage>
        <taxon>Bacteria</taxon>
        <taxon>Pseudomonadati</taxon>
        <taxon>Bacteroidota</taxon>
        <taxon>Cytophagia</taxon>
        <taxon>Cytophagales</taxon>
        <taxon>Flammeovirgaceae</taxon>
        <taxon>Flammeovirga</taxon>
    </lineage>
</organism>
<dbReference type="Pfam" id="PF13328">
    <property type="entry name" value="HD_4"/>
    <property type="match status" value="1"/>
</dbReference>
<dbReference type="Proteomes" id="UP000682802">
    <property type="component" value="Chromosome 2"/>
</dbReference>
<evidence type="ECO:0000313" key="2">
    <source>
        <dbReference type="EMBL" id="QWG10001.1"/>
    </source>
</evidence>